<sequence>MGKDYYKTLGITKEASEEDIKKAYKKMALKWHPDRNKNSEEATKKFKEISEAFEVLSDKQKRTVYDQFGEEGLKGGGGPPPGAGTGGGFSGFSGFPGAGAGSGGAGGPTFTFTTSGPGGSYTSFNPSDPNKIFESIFGGNSPLFGMGGLGGMGGMGGMGGGPRRGRGGSTNVFVDQDDDDMSGFSSGFGGMPGGMPRPSRQGHPNGRSAGGARRDHSPEKPTEITKPLKVSLRDLYDGATKRLKVGRKLLNGTTEEKVLEIQIQPGWKSGTKIRFPKAGNETSYGEAQDIVFVVEEKPDPVFRRDGNDLIAKIDIPLVEALTGAPGSGKKAVDMLDGRRLQVTVPSGIVQPNQRSVVSGEGMPIRKDGQVRRKGDLIVEWNVVFPTSLTASQKEGLQKILS</sequence>
<dbReference type="SUPFAM" id="SSF46565">
    <property type="entry name" value="Chaperone J-domain"/>
    <property type="match status" value="1"/>
</dbReference>
<feature type="compositionally biased region" description="Gly residues" evidence="2">
    <location>
        <begin position="83"/>
        <end position="107"/>
    </location>
</feature>
<dbReference type="STRING" id="2316362.A0A4Q2D7S1"/>
<dbReference type="EMBL" id="SDEE01000570">
    <property type="protein sequence ID" value="RXW15289.1"/>
    <property type="molecule type" value="Genomic_DNA"/>
</dbReference>
<dbReference type="PROSITE" id="PS00636">
    <property type="entry name" value="DNAJ_1"/>
    <property type="match status" value="1"/>
</dbReference>
<feature type="compositionally biased region" description="Basic and acidic residues" evidence="2">
    <location>
        <begin position="212"/>
        <end position="223"/>
    </location>
</feature>
<dbReference type="GO" id="GO:0006457">
    <property type="term" value="P:protein folding"/>
    <property type="evidence" value="ECO:0007669"/>
    <property type="project" value="InterPro"/>
</dbReference>
<feature type="domain" description="J" evidence="3">
    <location>
        <begin position="4"/>
        <end position="69"/>
    </location>
</feature>
<dbReference type="Pfam" id="PF01556">
    <property type="entry name" value="DnaJ_C"/>
    <property type="match status" value="1"/>
</dbReference>
<feature type="region of interest" description="Disordered" evidence="2">
    <location>
        <begin position="69"/>
        <end position="110"/>
    </location>
</feature>
<dbReference type="GO" id="GO:0006413">
    <property type="term" value="P:translational initiation"/>
    <property type="evidence" value="ECO:0007669"/>
    <property type="project" value="TreeGrafter"/>
</dbReference>
<evidence type="ECO:0000256" key="2">
    <source>
        <dbReference type="SAM" id="MobiDB-lite"/>
    </source>
</evidence>
<dbReference type="FunFam" id="2.60.260.20:FF:000015">
    <property type="entry name" value="Heat shock protein 40"/>
    <property type="match status" value="1"/>
</dbReference>
<protein>
    <recommendedName>
        <fullName evidence="3">J domain-containing protein</fullName>
    </recommendedName>
</protein>
<dbReference type="GO" id="GO:0051082">
    <property type="term" value="F:unfolded protein binding"/>
    <property type="evidence" value="ECO:0007669"/>
    <property type="project" value="InterPro"/>
</dbReference>
<dbReference type="Gene3D" id="2.60.260.20">
    <property type="entry name" value="Urease metallochaperone UreE, N-terminal domain"/>
    <property type="match status" value="2"/>
</dbReference>
<evidence type="ECO:0000259" key="3">
    <source>
        <dbReference type="PROSITE" id="PS50076"/>
    </source>
</evidence>
<dbReference type="SUPFAM" id="SSF49493">
    <property type="entry name" value="HSP40/DnaJ peptide-binding domain"/>
    <property type="match status" value="2"/>
</dbReference>
<reference evidence="4 5" key="1">
    <citation type="submission" date="2019-01" db="EMBL/GenBank/DDBJ databases">
        <title>Draft genome sequence of Psathyrella aberdarensis IHI B618.</title>
        <authorList>
            <person name="Buettner E."/>
            <person name="Kellner H."/>
        </authorList>
    </citation>
    <scope>NUCLEOTIDE SEQUENCE [LARGE SCALE GENOMIC DNA]</scope>
    <source>
        <strain evidence="4 5">IHI B618</strain>
    </source>
</reference>
<dbReference type="CDD" id="cd10747">
    <property type="entry name" value="DnaJ_C"/>
    <property type="match status" value="1"/>
</dbReference>
<dbReference type="InterPro" id="IPR002939">
    <property type="entry name" value="DnaJ_C"/>
</dbReference>
<dbReference type="Pfam" id="PF00226">
    <property type="entry name" value="DnaJ"/>
    <property type="match status" value="1"/>
</dbReference>
<dbReference type="OrthoDB" id="10250354at2759"/>
<dbReference type="Gene3D" id="1.10.287.110">
    <property type="entry name" value="DnaJ domain"/>
    <property type="match status" value="1"/>
</dbReference>
<dbReference type="PANTHER" id="PTHR24078">
    <property type="entry name" value="DNAJ HOMOLOG SUBFAMILY C MEMBER"/>
    <property type="match status" value="1"/>
</dbReference>
<dbReference type="InterPro" id="IPR008971">
    <property type="entry name" value="HSP40/DnaJ_pept-bd"/>
</dbReference>
<dbReference type="SMART" id="SM00271">
    <property type="entry name" value="DnaJ"/>
    <property type="match status" value="1"/>
</dbReference>
<organism evidence="4 5">
    <name type="scientific">Candolleomyces aberdarensis</name>
    <dbReference type="NCBI Taxonomy" id="2316362"/>
    <lineage>
        <taxon>Eukaryota</taxon>
        <taxon>Fungi</taxon>
        <taxon>Dikarya</taxon>
        <taxon>Basidiomycota</taxon>
        <taxon>Agaricomycotina</taxon>
        <taxon>Agaricomycetes</taxon>
        <taxon>Agaricomycetidae</taxon>
        <taxon>Agaricales</taxon>
        <taxon>Agaricineae</taxon>
        <taxon>Psathyrellaceae</taxon>
        <taxon>Candolleomyces</taxon>
    </lineage>
</organism>
<keyword evidence="1" id="KW-0143">Chaperone</keyword>
<gene>
    <name evidence="4" type="ORF">EST38_g10562</name>
</gene>
<evidence type="ECO:0000256" key="1">
    <source>
        <dbReference type="ARBA" id="ARBA00023186"/>
    </source>
</evidence>
<dbReference type="InterPro" id="IPR001623">
    <property type="entry name" value="DnaJ_domain"/>
</dbReference>
<evidence type="ECO:0000313" key="5">
    <source>
        <dbReference type="Proteomes" id="UP000290288"/>
    </source>
</evidence>
<proteinExistence type="predicted"/>
<keyword evidence="5" id="KW-1185">Reference proteome</keyword>
<dbReference type="FunFam" id="2.60.260.20:FF:000013">
    <property type="entry name" value="DnaJ subfamily B member 11"/>
    <property type="match status" value="1"/>
</dbReference>
<dbReference type="AlphaFoldDB" id="A0A4Q2D7S1"/>
<dbReference type="PRINTS" id="PR00625">
    <property type="entry name" value="JDOMAIN"/>
</dbReference>
<dbReference type="InterPro" id="IPR036869">
    <property type="entry name" value="J_dom_sf"/>
</dbReference>
<dbReference type="PROSITE" id="PS50076">
    <property type="entry name" value="DNAJ_2"/>
    <property type="match status" value="1"/>
</dbReference>
<feature type="region of interest" description="Disordered" evidence="2">
    <location>
        <begin position="161"/>
        <end position="227"/>
    </location>
</feature>
<dbReference type="InterPro" id="IPR018253">
    <property type="entry name" value="DnaJ_domain_CS"/>
</dbReference>
<dbReference type="CDD" id="cd06257">
    <property type="entry name" value="DnaJ"/>
    <property type="match status" value="1"/>
</dbReference>
<accession>A0A4Q2D7S1</accession>
<comment type="caution">
    <text evidence="4">The sequence shown here is derived from an EMBL/GenBank/DDBJ whole genome shotgun (WGS) entry which is preliminary data.</text>
</comment>
<dbReference type="PANTHER" id="PTHR24078:SF553">
    <property type="entry name" value="DNAJ HOMOLOG SUBFAMILY B MEMBER 5"/>
    <property type="match status" value="1"/>
</dbReference>
<name>A0A4Q2D7S1_9AGAR</name>
<dbReference type="GO" id="GO:0051087">
    <property type="term" value="F:protein-folding chaperone binding"/>
    <property type="evidence" value="ECO:0007669"/>
    <property type="project" value="TreeGrafter"/>
</dbReference>
<dbReference type="Proteomes" id="UP000290288">
    <property type="component" value="Unassembled WGS sequence"/>
</dbReference>
<evidence type="ECO:0000313" key="4">
    <source>
        <dbReference type="EMBL" id="RXW15289.1"/>
    </source>
</evidence>
<dbReference type="GO" id="GO:0005829">
    <property type="term" value="C:cytosol"/>
    <property type="evidence" value="ECO:0007669"/>
    <property type="project" value="TreeGrafter"/>
</dbReference>
<dbReference type="InterPro" id="IPR051339">
    <property type="entry name" value="DnaJ_subfamily_B"/>
</dbReference>